<evidence type="ECO:0000256" key="2">
    <source>
        <dbReference type="ARBA" id="ARBA00022679"/>
    </source>
</evidence>
<keyword evidence="5 7" id="KW-0418">Kinase</keyword>
<dbReference type="PATRIC" id="fig|1227739.3.peg.289"/>
<dbReference type="InterPro" id="IPR000870">
    <property type="entry name" value="Homoserine_kinase"/>
</dbReference>
<dbReference type="PANTHER" id="PTHR20861:SF1">
    <property type="entry name" value="HOMOSERINE KINASE"/>
    <property type="match status" value="1"/>
</dbReference>
<dbReference type="EMBL" id="CP007145">
    <property type="protein sequence ID" value="AHJ95607.1"/>
    <property type="molecule type" value="Genomic_DNA"/>
</dbReference>
<dbReference type="InterPro" id="IPR006204">
    <property type="entry name" value="GHMP_kinase_N_dom"/>
</dbReference>
<evidence type="ECO:0000259" key="10">
    <source>
        <dbReference type="Pfam" id="PF08544"/>
    </source>
</evidence>
<accession>W8EV52</accession>
<feature type="domain" description="GHMP kinase C-terminal" evidence="10">
    <location>
        <begin position="222"/>
        <end position="299"/>
    </location>
</feature>
<protein>
    <recommendedName>
        <fullName evidence="7 8">Homoserine kinase</fullName>
        <shortName evidence="7">HK</shortName>
        <shortName evidence="7">HSK</shortName>
        <ecNumber evidence="7 8">2.7.1.39</ecNumber>
    </recommendedName>
</protein>
<gene>
    <name evidence="7" type="primary">thrB</name>
    <name evidence="11" type="ORF">Hsw_0012</name>
</gene>
<dbReference type="KEGG" id="hsw:Hsw_0012"/>
<evidence type="ECO:0000256" key="3">
    <source>
        <dbReference type="ARBA" id="ARBA00022697"/>
    </source>
</evidence>
<dbReference type="GO" id="GO:0009088">
    <property type="term" value="P:threonine biosynthetic process"/>
    <property type="evidence" value="ECO:0007669"/>
    <property type="project" value="UniProtKB-UniRule"/>
</dbReference>
<dbReference type="Pfam" id="PF08544">
    <property type="entry name" value="GHMP_kinases_C"/>
    <property type="match status" value="1"/>
</dbReference>
<keyword evidence="1 7" id="KW-0028">Amino-acid biosynthesis</keyword>
<evidence type="ECO:0000256" key="1">
    <source>
        <dbReference type="ARBA" id="ARBA00022605"/>
    </source>
</evidence>
<keyword evidence="3 7" id="KW-0791">Threonine biosynthesis</keyword>
<dbReference type="GO" id="GO:0004413">
    <property type="term" value="F:homoserine kinase activity"/>
    <property type="evidence" value="ECO:0007669"/>
    <property type="project" value="UniProtKB-UniRule"/>
</dbReference>
<evidence type="ECO:0000313" key="12">
    <source>
        <dbReference type="Proteomes" id="UP000019423"/>
    </source>
</evidence>
<keyword evidence="4 7" id="KW-0547">Nucleotide-binding</keyword>
<keyword evidence="2 7" id="KW-0808">Transferase</keyword>
<comment type="function">
    <text evidence="7">Catalyzes the ATP-dependent phosphorylation of L-homoserine to L-homoserine phosphate.</text>
</comment>
<comment type="similarity">
    <text evidence="7">Belongs to the GHMP kinase family. Homoserine kinase subfamily.</text>
</comment>
<reference evidence="11 12" key="1">
    <citation type="submission" date="2014-01" db="EMBL/GenBank/DDBJ databases">
        <title>Complete genome sequence of ionizing-radiation resistance bacterium Hymenobacter swuensis DY53.</title>
        <authorList>
            <person name="Jung J.-H."/>
            <person name="Jeong S.-W."/>
            <person name="Joe M.-H."/>
            <person name="Cho y.-j."/>
            <person name="Kim M.-K."/>
            <person name="Lim S.-Y."/>
        </authorList>
    </citation>
    <scope>NUCLEOTIDE SEQUENCE [LARGE SCALE GENOMIC DNA]</scope>
    <source>
        <strain evidence="11 12">DY53</strain>
    </source>
</reference>
<proteinExistence type="inferred from homology"/>
<dbReference type="UniPathway" id="UPA00050">
    <property type="reaction ID" value="UER00064"/>
</dbReference>
<dbReference type="AlphaFoldDB" id="W8EV52"/>
<dbReference type="SUPFAM" id="SSF54211">
    <property type="entry name" value="Ribosomal protein S5 domain 2-like"/>
    <property type="match status" value="1"/>
</dbReference>
<name>W8EV52_9BACT</name>
<dbReference type="EC" id="2.7.1.39" evidence="7 8"/>
<evidence type="ECO:0000256" key="7">
    <source>
        <dbReference type="HAMAP-Rule" id="MF_00384"/>
    </source>
</evidence>
<evidence type="ECO:0000313" key="11">
    <source>
        <dbReference type="EMBL" id="AHJ95607.1"/>
    </source>
</evidence>
<dbReference type="PIRSF" id="PIRSF000676">
    <property type="entry name" value="Homoser_kin"/>
    <property type="match status" value="1"/>
</dbReference>
<evidence type="ECO:0000256" key="6">
    <source>
        <dbReference type="ARBA" id="ARBA00022840"/>
    </source>
</evidence>
<keyword evidence="7" id="KW-0963">Cytoplasm</keyword>
<dbReference type="eggNOG" id="COG0083">
    <property type="taxonomic scope" value="Bacteria"/>
</dbReference>
<dbReference type="GO" id="GO:0005737">
    <property type="term" value="C:cytoplasm"/>
    <property type="evidence" value="ECO:0007669"/>
    <property type="project" value="UniProtKB-SubCell"/>
</dbReference>
<keyword evidence="6 7" id="KW-0067">ATP-binding</keyword>
<sequence length="332" mass="35373">MSFNQFDSHNSTLNSNTVSLLAPATVANVVCGFDVLGFALHEPNDEMHLRLTDEPGVRIVNEDDFGLPTEPARNVAGAALLAMLRTAPEVAGVEVRIRKHIRPGSGIGSSAASAAGAVVGLNHLLGNRFTQAELVEFAMYGEEVASGVRHADNIAPAIYGGVTLIRSTTPAPDVVPLDAPPLFVTVVHPQIEVKTSDARQILKQQVPLRDAVRQWGNVGALVAGLLKHDYALIGRALEDVIVEPVRSILIPGFEQVKSGSRAAGALGGGISGSGPSLFMLSQHEATAQAVAKVMRTTYEQLGLDYYVYQTTINTTGCRILPDVETRHFASRR</sequence>
<evidence type="ECO:0000256" key="8">
    <source>
        <dbReference type="NCBIfam" id="TIGR00191"/>
    </source>
</evidence>
<dbReference type="PANTHER" id="PTHR20861">
    <property type="entry name" value="HOMOSERINE/4-DIPHOSPHOCYTIDYL-2-C-METHYL-D-ERYTHRITOL KINASE"/>
    <property type="match status" value="1"/>
</dbReference>
<evidence type="ECO:0000256" key="4">
    <source>
        <dbReference type="ARBA" id="ARBA00022741"/>
    </source>
</evidence>
<dbReference type="InterPro" id="IPR036554">
    <property type="entry name" value="GHMP_kinase_C_sf"/>
</dbReference>
<comment type="caution">
    <text evidence="7">Lacks conserved residue(s) required for the propagation of feature annotation.</text>
</comment>
<dbReference type="OrthoDB" id="9769912at2"/>
<dbReference type="Proteomes" id="UP000019423">
    <property type="component" value="Chromosome"/>
</dbReference>
<dbReference type="NCBIfam" id="TIGR00191">
    <property type="entry name" value="thrB"/>
    <property type="match status" value="1"/>
</dbReference>
<comment type="catalytic activity">
    <reaction evidence="7">
        <text>L-homoserine + ATP = O-phospho-L-homoserine + ADP + H(+)</text>
        <dbReference type="Rhea" id="RHEA:13985"/>
        <dbReference type="ChEBI" id="CHEBI:15378"/>
        <dbReference type="ChEBI" id="CHEBI:30616"/>
        <dbReference type="ChEBI" id="CHEBI:57476"/>
        <dbReference type="ChEBI" id="CHEBI:57590"/>
        <dbReference type="ChEBI" id="CHEBI:456216"/>
        <dbReference type="EC" id="2.7.1.39"/>
    </reaction>
</comment>
<dbReference type="Gene3D" id="3.30.230.10">
    <property type="match status" value="1"/>
</dbReference>
<dbReference type="RefSeq" id="WP_052345995.1">
    <property type="nucleotide sequence ID" value="NZ_CP007145.1"/>
</dbReference>
<dbReference type="PRINTS" id="PR00958">
    <property type="entry name" value="HOMSERKINASE"/>
</dbReference>
<keyword evidence="12" id="KW-1185">Reference proteome</keyword>
<dbReference type="InterPro" id="IPR020568">
    <property type="entry name" value="Ribosomal_Su5_D2-typ_SF"/>
</dbReference>
<dbReference type="InterPro" id="IPR014721">
    <property type="entry name" value="Ribsml_uS5_D2-typ_fold_subgr"/>
</dbReference>
<dbReference type="GO" id="GO:0005524">
    <property type="term" value="F:ATP binding"/>
    <property type="evidence" value="ECO:0007669"/>
    <property type="project" value="UniProtKB-UniRule"/>
</dbReference>
<dbReference type="HAMAP" id="MF_00384">
    <property type="entry name" value="Homoser_kinase"/>
    <property type="match status" value="1"/>
</dbReference>
<dbReference type="Pfam" id="PF00288">
    <property type="entry name" value="GHMP_kinases_N"/>
    <property type="match status" value="1"/>
</dbReference>
<dbReference type="NCBIfam" id="NF002288">
    <property type="entry name" value="PRK01212.1-4"/>
    <property type="match status" value="1"/>
</dbReference>
<dbReference type="InterPro" id="IPR013750">
    <property type="entry name" value="GHMP_kinase_C_dom"/>
</dbReference>
<evidence type="ECO:0000256" key="5">
    <source>
        <dbReference type="ARBA" id="ARBA00022777"/>
    </source>
</evidence>
<dbReference type="STRING" id="1227739.Hsw_0012"/>
<organism evidence="11 12">
    <name type="scientific">Hymenobacter swuensis DY53</name>
    <dbReference type="NCBI Taxonomy" id="1227739"/>
    <lineage>
        <taxon>Bacteria</taxon>
        <taxon>Pseudomonadati</taxon>
        <taxon>Bacteroidota</taxon>
        <taxon>Cytophagia</taxon>
        <taxon>Cytophagales</taxon>
        <taxon>Hymenobacteraceae</taxon>
        <taxon>Hymenobacter</taxon>
    </lineage>
</organism>
<feature type="domain" description="GHMP kinase N-terminal" evidence="9">
    <location>
        <begin position="76"/>
        <end position="161"/>
    </location>
</feature>
<comment type="pathway">
    <text evidence="7">Amino-acid biosynthesis; L-threonine biosynthesis; L-threonine from L-aspartate: step 4/5.</text>
</comment>
<comment type="subcellular location">
    <subcellularLocation>
        <location evidence="7">Cytoplasm</location>
    </subcellularLocation>
</comment>
<evidence type="ECO:0000259" key="9">
    <source>
        <dbReference type="Pfam" id="PF00288"/>
    </source>
</evidence>
<dbReference type="SUPFAM" id="SSF55060">
    <property type="entry name" value="GHMP Kinase, C-terminal domain"/>
    <property type="match status" value="1"/>
</dbReference>
<dbReference type="HOGENOM" id="CLU_041243_1_1_10"/>
<dbReference type="Gene3D" id="3.30.70.890">
    <property type="entry name" value="GHMP kinase, C-terminal domain"/>
    <property type="match status" value="1"/>
</dbReference>